<keyword evidence="7" id="KW-1185">Reference proteome</keyword>
<dbReference type="Pfam" id="PF01118">
    <property type="entry name" value="Semialdhyde_dh"/>
    <property type="match status" value="1"/>
</dbReference>
<evidence type="ECO:0000313" key="6">
    <source>
        <dbReference type="EMBL" id="QEQ95761.1"/>
    </source>
</evidence>
<keyword evidence="2 4" id="KW-0058">Aromatic hydrocarbons catabolism</keyword>
<dbReference type="EC" id="1.2.1.10" evidence="4"/>
<dbReference type="RefSeq" id="WP_138986465.1">
    <property type="nucleotide sequence ID" value="NZ_CP043869.1"/>
</dbReference>
<dbReference type="Gene3D" id="3.40.50.720">
    <property type="entry name" value="NAD(P)-binding Rossmann-like Domain"/>
    <property type="match status" value="1"/>
</dbReference>
<evidence type="ECO:0000256" key="3">
    <source>
        <dbReference type="ARBA" id="ARBA00023027"/>
    </source>
</evidence>
<comment type="similarity">
    <text evidence="1 4">Belongs to the acetaldehyde dehydrogenase family.</text>
</comment>
<comment type="caution">
    <text evidence="4">Lacks conserved residue(s) required for the propagation of feature annotation.</text>
</comment>
<organism evidence="6 7">
    <name type="scientific">Neptunomonas concharum</name>
    <dbReference type="NCBI Taxonomy" id="1031538"/>
    <lineage>
        <taxon>Bacteria</taxon>
        <taxon>Pseudomonadati</taxon>
        <taxon>Pseudomonadota</taxon>
        <taxon>Gammaproteobacteria</taxon>
        <taxon>Oceanospirillales</taxon>
        <taxon>Oceanospirillaceae</taxon>
        <taxon>Neptunomonas</taxon>
    </lineage>
</organism>
<dbReference type="Pfam" id="PF09290">
    <property type="entry name" value="AcetDehyd-dimer"/>
    <property type="match status" value="1"/>
</dbReference>
<dbReference type="GO" id="GO:0008774">
    <property type="term" value="F:acetaldehyde dehydrogenase (acetylating) activity"/>
    <property type="evidence" value="ECO:0007669"/>
    <property type="project" value="UniProtKB-UniRule"/>
</dbReference>
<evidence type="ECO:0000313" key="7">
    <source>
        <dbReference type="Proteomes" id="UP000324760"/>
    </source>
</evidence>
<dbReference type="OrthoDB" id="9786743at2"/>
<dbReference type="NCBIfam" id="NF006157">
    <property type="entry name" value="PRK08300.1"/>
    <property type="match status" value="1"/>
</dbReference>
<dbReference type="PIRSF" id="PIRSF015689">
    <property type="entry name" value="Actaldh_dh_actl"/>
    <property type="match status" value="1"/>
</dbReference>
<accession>A0A5P1R8Y0</accession>
<feature type="active site" description="Acyl-thioester intermediate" evidence="4">
    <location>
        <position position="131"/>
    </location>
</feature>
<evidence type="ECO:0000256" key="4">
    <source>
        <dbReference type="HAMAP-Rule" id="MF_01657"/>
    </source>
</evidence>
<dbReference type="Proteomes" id="UP000324760">
    <property type="component" value="Chromosome"/>
</dbReference>
<sequence>MSKKLKAVIIGPGNIGTDLLMKMKRSEWIEPVWMVGIDPTSEGLQRAEQMGIKTCSTGVDGILPHIVADDIRVAFDATSAYVHAENSRKLNELGVIMVDLTPAAIGPYCVPPVNLQDHAKNLEMNVNMVTCGGQATIPMVAAVSRVQPVEYGEIVATVSSRSVGPGTRQNIDEFTRTTSGAVEKVGGAKQGKAIIIINPAEPPLMMRDTIHCLTESAPDQAAITESVHAMVKEVQKYVPGYRLVNGPVFDGNKVSVFMEVEGLGDFLPKYAGNLDIMTAAGLRTAEMFAEEAANGTITLPARG</sequence>
<name>A0A5P1R8Y0_9GAMM</name>
<dbReference type="InterPro" id="IPR003361">
    <property type="entry name" value="Acetaldehyde_dehydrogenase"/>
</dbReference>
<dbReference type="Gene3D" id="3.30.360.10">
    <property type="entry name" value="Dihydrodipicolinate Reductase, domain 2"/>
    <property type="match status" value="1"/>
</dbReference>
<dbReference type="InterPro" id="IPR000534">
    <property type="entry name" value="Semialdehyde_DH_NAD-bd"/>
</dbReference>
<reference evidence="6 7" key="1">
    <citation type="journal article" date="2019" name="Biochem. Eng. J.">
        <title>Metabolic engineering of the marine bacteria Neptunomonas concharum for the production of acetoin and meso-2,3-butanediol from acetate.</title>
        <authorList>
            <person name="Li W."/>
            <person name="Pu N."/>
            <person name="Liu C.-X."/>
            <person name="Yuan Q.-P."/>
            <person name="Li Z.-J."/>
        </authorList>
    </citation>
    <scope>NUCLEOTIDE SEQUENCE [LARGE SCALE GENOMIC DNA]</scope>
    <source>
        <strain evidence="6 7">JCM17730</strain>
    </source>
</reference>
<dbReference type="CDD" id="cd23933">
    <property type="entry name" value="ALDH_C"/>
    <property type="match status" value="1"/>
</dbReference>
<evidence type="ECO:0000259" key="5">
    <source>
        <dbReference type="SMART" id="SM00859"/>
    </source>
</evidence>
<dbReference type="EMBL" id="CP043869">
    <property type="protein sequence ID" value="QEQ95761.1"/>
    <property type="molecule type" value="Genomic_DNA"/>
</dbReference>
<dbReference type="SMART" id="SM00859">
    <property type="entry name" value="Semialdhyde_dh"/>
    <property type="match status" value="1"/>
</dbReference>
<comment type="catalytic activity">
    <reaction evidence="4">
        <text>acetaldehyde + NAD(+) + CoA = acetyl-CoA + NADH + H(+)</text>
        <dbReference type="Rhea" id="RHEA:23288"/>
        <dbReference type="ChEBI" id="CHEBI:15343"/>
        <dbReference type="ChEBI" id="CHEBI:15378"/>
        <dbReference type="ChEBI" id="CHEBI:57287"/>
        <dbReference type="ChEBI" id="CHEBI:57288"/>
        <dbReference type="ChEBI" id="CHEBI:57540"/>
        <dbReference type="ChEBI" id="CHEBI:57945"/>
        <dbReference type="EC" id="1.2.1.10"/>
    </reaction>
</comment>
<keyword evidence="4 6" id="KW-0560">Oxidoreductase</keyword>
<dbReference type="GO" id="GO:0051287">
    <property type="term" value="F:NAD binding"/>
    <property type="evidence" value="ECO:0007669"/>
    <property type="project" value="UniProtKB-UniRule"/>
</dbReference>
<dbReference type="InterPro" id="IPR036291">
    <property type="entry name" value="NAD(P)-bd_dom_sf"/>
</dbReference>
<feature type="domain" description="Semialdehyde dehydrogenase NAD-binding" evidence="5">
    <location>
        <begin position="6"/>
        <end position="121"/>
    </location>
</feature>
<dbReference type="InterPro" id="IPR015426">
    <property type="entry name" value="Acetylaldehyde_DH_C"/>
</dbReference>
<proteinExistence type="inferred from homology"/>
<evidence type="ECO:0000256" key="2">
    <source>
        <dbReference type="ARBA" id="ARBA00022797"/>
    </source>
</evidence>
<feature type="binding site" evidence="4">
    <location>
        <begin position="162"/>
        <end position="170"/>
    </location>
    <ligand>
        <name>NAD(+)</name>
        <dbReference type="ChEBI" id="CHEBI:57540"/>
    </ligand>
</feature>
<dbReference type="NCBIfam" id="TIGR03215">
    <property type="entry name" value="ac_ald_DH_ac"/>
    <property type="match status" value="1"/>
</dbReference>
<keyword evidence="3 4" id="KW-0520">NAD</keyword>
<feature type="binding site" evidence="4">
    <location>
        <position position="273"/>
    </location>
    <ligand>
        <name>NAD(+)</name>
        <dbReference type="ChEBI" id="CHEBI:57540"/>
    </ligand>
</feature>
<protein>
    <recommendedName>
        <fullName evidence="4">Acetaldehyde dehydrogenase</fullName>
        <ecNumber evidence="4">1.2.1.10</ecNumber>
    </recommendedName>
    <alternativeName>
        <fullName evidence="4">Acetaldehyde dehydrogenase [acetylating]</fullName>
    </alternativeName>
</protein>
<dbReference type="KEGG" id="ncu:F0U83_03050"/>
<dbReference type="AlphaFoldDB" id="A0A5P1R8Y0"/>
<evidence type="ECO:0000256" key="1">
    <source>
        <dbReference type="ARBA" id="ARBA00009244"/>
    </source>
</evidence>
<gene>
    <name evidence="6" type="ORF">F0U83_03050</name>
</gene>
<dbReference type="SUPFAM" id="SSF51735">
    <property type="entry name" value="NAD(P)-binding Rossmann-fold domains"/>
    <property type="match status" value="1"/>
</dbReference>
<dbReference type="SUPFAM" id="SSF55347">
    <property type="entry name" value="Glyceraldehyde-3-phosphate dehydrogenase-like, C-terminal domain"/>
    <property type="match status" value="1"/>
</dbReference>
<dbReference type="HAMAP" id="MF_01657">
    <property type="entry name" value="Ac_ald_DH_ac"/>
    <property type="match status" value="1"/>
</dbReference>